<name>A0A9W4WNW0_9GLOM</name>
<dbReference type="Proteomes" id="UP001153678">
    <property type="component" value="Unassembled WGS sequence"/>
</dbReference>
<feature type="non-terminal residue" evidence="2">
    <location>
        <position position="497"/>
    </location>
</feature>
<gene>
    <name evidence="2" type="ORF">FWILDA_LOCUS7129</name>
</gene>
<evidence type="ECO:0000313" key="3">
    <source>
        <dbReference type="Proteomes" id="UP001153678"/>
    </source>
</evidence>
<keyword evidence="3" id="KW-1185">Reference proteome</keyword>
<feature type="region of interest" description="Disordered" evidence="1">
    <location>
        <begin position="1"/>
        <end position="45"/>
    </location>
</feature>
<sequence>TLCSFSPSDNAITGNSVIGVNSGTFNPSNKRNQKEDFEKNGQTTPIKRKKIDDYFPVHPPNYNDDISKSQKTRVGNVLPDGTVLSNPPPQPDFTARNYEEEFPALVDEDEEENPPFDNIIKCVPATAEKWVLLPSGQDVNDIFSKNVSRLAKSTKGRETLTAIERSTLRYSVSRLIDLSAHMQDWFTVEELEFMKENYKTILKVPDLEDDVNFLSLKWKRWLEMTQTMLINFAWKNTNSAFNSCMYKISKIYDDFLFEVKDGTNMLDCGDESYTEVDIITKATSYIVKALIKGLKIYYKWGESFCPLSRSETFEKGRKCDVRFLSSSSVDLGEWEFAVHANATKAIGDRCRSARVNQSILNGMLKLNLMDDQAKIAKVPFLQVAGTYGQMLLEDLVNGFYLVFPGSSFELPTKLSQIHKLRPTVKIFKYVLETYEETSNMLDKLDHGYNKLEYIFKKTDHVKRSHYKSNFISEPWWTPKKNITSQLSTAIKEMDEKN</sequence>
<protein>
    <submittedName>
        <fullName evidence="2">10926_t:CDS:1</fullName>
    </submittedName>
</protein>
<dbReference type="AlphaFoldDB" id="A0A9W4WNW0"/>
<evidence type="ECO:0000313" key="2">
    <source>
        <dbReference type="EMBL" id="CAI2175508.1"/>
    </source>
</evidence>
<dbReference type="OrthoDB" id="2439721at2759"/>
<organism evidence="2 3">
    <name type="scientific">Funneliformis geosporum</name>
    <dbReference type="NCBI Taxonomy" id="1117311"/>
    <lineage>
        <taxon>Eukaryota</taxon>
        <taxon>Fungi</taxon>
        <taxon>Fungi incertae sedis</taxon>
        <taxon>Mucoromycota</taxon>
        <taxon>Glomeromycotina</taxon>
        <taxon>Glomeromycetes</taxon>
        <taxon>Glomerales</taxon>
        <taxon>Glomeraceae</taxon>
        <taxon>Funneliformis</taxon>
    </lineage>
</organism>
<comment type="caution">
    <text evidence="2">The sequence shown here is derived from an EMBL/GenBank/DDBJ whole genome shotgun (WGS) entry which is preliminary data.</text>
</comment>
<proteinExistence type="predicted"/>
<feature type="compositionally biased region" description="Polar residues" evidence="1">
    <location>
        <begin position="1"/>
        <end position="30"/>
    </location>
</feature>
<dbReference type="EMBL" id="CAMKVN010001372">
    <property type="protein sequence ID" value="CAI2175508.1"/>
    <property type="molecule type" value="Genomic_DNA"/>
</dbReference>
<reference evidence="2" key="1">
    <citation type="submission" date="2022-08" db="EMBL/GenBank/DDBJ databases">
        <authorList>
            <person name="Kallberg Y."/>
            <person name="Tangrot J."/>
            <person name="Rosling A."/>
        </authorList>
    </citation>
    <scope>NUCLEOTIDE SEQUENCE</scope>
    <source>
        <strain evidence="2">Wild A</strain>
    </source>
</reference>
<accession>A0A9W4WNW0</accession>
<evidence type="ECO:0000256" key="1">
    <source>
        <dbReference type="SAM" id="MobiDB-lite"/>
    </source>
</evidence>